<sequence>MQSKLFELFCCMRPAPVVTFQHTKVEYSAQTAYVDMFCYLDRSVINDGDYLCVDRKTKTQGKRIPIMRDPGGTSGVARVTFPNESGVYLVSYCSGDRILGETSIHIVSNNDSQFQSTFDTENCSFKDMLYLEKHLFDTKLINSEYQSLNSSKISYNLL</sequence>
<name>A0A1R2CUD8_9CILI</name>
<accession>A0A1R2CUD8</accession>
<reference evidence="1 2" key="1">
    <citation type="submission" date="2016-11" db="EMBL/GenBank/DDBJ databases">
        <title>The macronuclear genome of Stentor coeruleus: a giant cell with tiny introns.</title>
        <authorList>
            <person name="Slabodnick M."/>
            <person name="Ruby J.G."/>
            <person name="Reiff S.B."/>
            <person name="Swart E.C."/>
            <person name="Gosai S."/>
            <person name="Prabakaran S."/>
            <person name="Witkowska E."/>
            <person name="Larue G.E."/>
            <person name="Fisher S."/>
            <person name="Freeman R.M."/>
            <person name="Gunawardena J."/>
            <person name="Chu W."/>
            <person name="Stover N.A."/>
            <person name="Gregory B.D."/>
            <person name="Nowacki M."/>
            <person name="Derisi J."/>
            <person name="Roy S.W."/>
            <person name="Marshall W.F."/>
            <person name="Sood P."/>
        </authorList>
    </citation>
    <scope>NUCLEOTIDE SEQUENCE [LARGE SCALE GENOMIC DNA]</scope>
    <source>
        <strain evidence="1">WM001</strain>
    </source>
</reference>
<dbReference type="AlphaFoldDB" id="A0A1R2CUD8"/>
<keyword evidence="2" id="KW-1185">Reference proteome</keyword>
<evidence type="ECO:0000313" key="2">
    <source>
        <dbReference type="Proteomes" id="UP000187209"/>
    </source>
</evidence>
<dbReference type="EMBL" id="MPUH01000058">
    <property type="protein sequence ID" value="OMJ92580.1"/>
    <property type="molecule type" value="Genomic_DNA"/>
</dbReference>
<protein>
    <submittedName>
        <fullName evidence="1">Uncharacterized protein</fullName>
    </submittedName>
</protein>
<organism evidence="1 2">
    <name type="scientific">Stentor coeruleus</name>
    <dbReference type="NCBI Taxonomy" id="5963"/>
    <lineage>
        <taxon>Eukaryota</taxon>
        <taxon>Sar</taxon>
        <taxon>Alveolata</taxon>
        <taxon>Ciliophora</taxon>
        <taxon>Postciliodesmatophora</taxon>
        <taxon>Heterotrichea</taxon>
        <taxon>Heterotrichida</taxon>
        <taxon>Stentoridae</taxon>
        <taxon>Stentor</taxon>
    </lineage>
</organism>
<comment type="caution">
    <text evidence="1">The sequence shown here is derived from an EMBL/GenBank/DDBJ whole genome shotgun (WGS) entry which is preliminary data.</text>
</comment>
<dbReference type="Proteomes" id="UP000187209">
    <property type="component" value="Unassembled WGS sequence"/>
</dbReference>
<evidence type="ECO:0000313" key="1">
    <source>
        <dbReference type="EMBL" id="OMJ92580.1"/>
    </source>
</evidence>
<dbReference type="OrthoDB" id="323552at2759"/>
<gene>
    <name evidence="1" type="ORF">SteCoe_4589</name>
</gene>
<proteinExistence type="predicted"/>